<keyword evidence="4" id="KW-1185">Reference proteome</keyword>
<organism evidence="3 4">
    <name type="scientific">Afifella marina DSM 2698</name>
    <dbReference type="NCBI Taxonomy" id="1120955"/>
    <lineage>
        <taxon>Bacteria</taxon>
        <taxon>Pseudomonadati</taxon>
        <taxon>Pseudomonadota</taxon>
        <taxon>Alphaproteobacteria</taxon>
        <taxon>Hyphomicrobiales</taxon>
        <taxon>Afifellaceae</taxon>
        <taxon>Afifella</taxon>
    </lineage>
</organism>
<dbReference type="EMBL" id="FMVW01000005">
    <property type="protein sequence ID" value="SCZ39563.1"/>
    <property type="molecule type" value="Genomic_DNA"/>
</dbReference>
<keyword evidence="1" id="KW-0812">Transmembrane</keyword>
<keyword evidence="1" id="KW-1133">Transmembrane helix</keyword>
<feature type="transmembrane region" description="Helical" evidence="1">
    <location>
        <begin position="31"/>
        <end position="53"/>
    </location>
</feature>
<accession>A0A1G5NQB3</accession>
<proteinExistence type="predicted"/>
<evidence type="ECO:0000256" key="1">
    <source>
        <dbReference type="SAM" id="Phobius"/>
    </source>
</evidence>
<dbReference type="InterPro" id="IPR012495">
    <property type="entry name" value="TadE-like_dom"/>
</dbReference>
<dbReference type="Proteomes" id="UP000199347">
    <property type="component" value="Unassembled WGS sequence"/>
</dbReference>
<sequence length="205" mass="22670">MRPILNLACGISRRVARRVSARLRALRRNEAGVAALEFALSAPFLVILTLGGFEMSRYILVQQKADKMAFTVADAVARDKTLTYSMADQLFQASTELMKPLDFSDHGLVILSAVARDSDETKIRVKWQCKGGGTLDVASRIGDIGDIADVPGDLTLDPKDYLIITEVFYEWTPTFGSYFFGDHGIYKYAMFRPRLGQLTTTAGCS</sequence>
<evidence type="ECO:0000259" key="2">
    <source>
        <dbReference type="Pfam" id="PF07811"/>
    </source>
</evidence>
<dbReference type="Pfam" id="PF07811">
    <property type="entry name" value="TadE"/>
    <property type="match status" value="1"/>
</dbReference>
<feature type="domain" description="TadE-like" evidence="2">
    <location>
        <begin position="32"/>
        <end position="73"/>
    </location>
</feature>
<protein>
    <submittedName>
        <fullName evidence="3">TadE-like protein</fullName>
    </submittedName>
</protein>
<evidence type="ECO:0000313" key="3">
    <source>
        <dbReference type="EMBL" id="SCZ39563.1"/>
    </source>
</evidence>
<reference evidence="3 4" key="1">
    <citation type="submission" date="2016-10" db="EMBL/GenBank/DDBJ databases">
        <authorList>
            <person name="de Groot N.N."/>
        </authorList>
    </citation>
    <scope>NUCLEOTIDE SEQUENCE [LARGE SCALE GENOMIC DNA]</scope>
    <source>
        <strain evidence="3 4">DSM 2698</strain>
    </source>
</reference>
<name>A0A1G5NQB3_AFIMA</name>
<evidence type="ECO:0000313" key="4">
    <source>
        <dbReference type="Proteomes" id="UP000199347"/>
    </source>
</evidence>
<dbReference type="AlphaFoldDB" id="A0A1G5NQB3"/>
<gene>
    <name evidence="3" type="ORF">SAMN03080610_02467</name>
</gene>
<dbReference type="OrthoDB" id="7355117at2"/>
<dbReference type="STRING" id="1120955.SAMN03080610_02467"/>
<keyword evidence="1" id="KW-0472">Membrane</keyword>